<reference evidence="3" key="3">
    <citation type="submission" date="2023-05" db="EMBL/GenBank/DDBJ databases">
        <authorList>
            <person name="Smith C.H."/>
        </authorList>
    </citation>
    <scope>NUCLEOTIDE SEQUENCE</scope>
    <source>
        <strain evidence="3">CHS0354</strain>
        <tissue evidence="3">Mantle</tissue>
    </source>
</reference>
<organism evidence="3 4">
    <name type="scientific">Potamilus streckersoni</name>
    <dbReference type="NCBI Taxonomy" id="2493646"/>
    <lineage>
        <taxon>Eukaryota</taxon>
        <taxon>Metazoa</taxon>
        <taxon>Spiralia</taxon>
        <taxon>Lophotrochozoa</taxon>
        <taxon>Mollusca</taxon>
        <taxon>Bivalvia</taxon>
        <taxon>Autobranchia</taxon>
        <taxon>Heteroconchia</taxon>
        <taxon>Palaeoheterodonta</taxon>
        <taxon>Unionida</taxon>
        <taxon>Unionoidea</taxon>
        <taxon>Unionidae</taxon>
        <taxon>Ambleminae</taxon>
        <taxon>Lampsilini</taxon>
        <taxon>Potamilus</taxon>
    </lineage>
</organism>
<reference evidence="3" key="1">
    <citation type="journal article" date="2021" name="Genome Biol. Evol.">
        <title>A High-Quality Reference Genome for a Parasitic Bivalve with Doubly Uniparental Inheritance (Bivalvia: Unionida).</title>
        <authorList>
            <person name="Smith C.H."/>
        </authorList>
    </citation>
    <scope>NUCLEOTIDE SEQUENCE</scope>
    <source>
        <strain evidence="3">CHS0354</strain>
    </source>
</reference>
<evidence type="ECO:0008006" key="5">
    <source>
        <dbReference type="Google" id="ProtNLM"/>
    </source>
</evidence>
<dbReference type="Gene3D" id="3.20.20.70">
    <property type="entry name" value="Aldolase class I"/>
    <property type="match status" value="1"/>
</dbReference>
<dbReference type="Proteomes" id="UP001195483">
    <property type="component" value="Unassembled WGS sequence"/>
</dbReference>
<name>A0AAE0S2N7_9BIVA</name>
<gene>
    <name evidence="3" type="ORF">CHS0354_035252</name>
</gene>
<keyword evidence="4" id="KW-1185">Reference proteome</keyword>
<dbReference type="Pfam" id="PF00834">
    <property type="entry name" value="Ribul_P_3_epim"/>
    <property type="match status" value="1"/>
</dbReference>
<dbReference type="EMBL" id="JAEAOA010002069">
    <property type="protein sequence ID" value="KAK3584171.1"/>
    <property type="molecule type" value="Genomic_DNA"/>
</dbReference>
<reference evidence="3" key="2">
    <citation type="journal article" date="2021" name="Genome Biol. Evol.">
        <title>Developing a high-quality reference genome for a parasitic bivalve with doubly uniparental inheritance (Bivalvia: Unionida).</title>
        <authorList>
            <person name="Smith C.H."/>
        </authorList>
    </citation>
    <scope>NUCLEOTIDE SEQUENCE</scope>
    <source>
        <strain evidence="3">CHS0354</strain>
        <tissue evidence="3">Mantle</tissue>
    </source>
</reference>
<dbReference type="PANTHER" id="PTHR11749">
    <property type="entry name" value="RIBULOSE-5-PHOSPHATE-3-EPIMERASE"/>
    <property type="match status" value="1"/>
</dbReference>
<dbReference type="SUPFAM" id="SSF51366">
    <property type="entry name" value="Ribulose-phoshate binding barrel"/>
    <property type="match status" value="1"/>
</dbReference>
<dbReference type="InterPro" id="IPR000056">
    <property type="entry name" value="Ribul_P_3_epim-like"/>
</dbReference>
<comment type="caution">
    <text evidence="3">The sequence shown here is derived from an EMBL/GenBank/DDBJ whole genome shotgun (WGS) entry which is preliminary data.</text>
</comment>
<protein>
    <recommendedName>
        <fullName evidence="5">Ribulose-phosphate 3-epimerase</fullName>
    </recommendedName>
</protein>
<dbReference type="PROSITE" id="PS01086">
    <property type="entry name" value="RIBUL_P_3_EPIMER_2"/>
    <property type="match status" value="1"/>
</dbReference>
<dbReference type="CDD" id="cd00429">
    <property type="entry name" value="RPE"/>
    <property type="match status" value="1"/>
</dbReference>
<dbReference type="InterPro" id="IPR013785">
    <property type="entry name" value="Aldolase_TIM"/>
</dbReference>
<dbReference type="GO" id="GO:0046872">
    <property type="term" value="F:metal ion binding"/>
    <property type="evidence" value="ECO:0007669"/>
    <property type="project" value="UniProtKB-KW"/>
</dbReference>
<evidence type="ECO:0000256" key="2">
    <source>
        <dbReference type="ARBA" id="ARBA00023235"/>
    </source>
</evidence>
<evidence type="ECO:0000313" key="4">
    <source>
        <dbReference type="Proteomes" id="UP001195483"/>
    </source>
</evidence>
<keyword evidence="1" id="KW-0479">Metal-binding</keyword>
<keyword evidence="2" id="KW-0413">Isomerase</keyword>
<sequence>MDGHFVPNISIGVPVLKSLRQYTQSACLDTHLMIAEPEKYIDVFAEAEATVHHHRVLRMIRSHNIKAGIALNPSSEWLLSDELLEETDLILVMTVNPGFGGQSFIPQMLKKISRLKARVRHINPDCLIEADGGIGVNNIRQAADAGADILVAGNALFNPPDHILQNITSLQAALKN</sequence>
<dbReference type="GO" id="GO:0005975">
    <property type="term" value="P:carbohydrate metabolic process"/>
    <property type="evidence" value="ECO:0007669"/>
    <property type="project" value="InterPro"/>
</dbReference>
<dbReference type="AlphaFoldDB" id="A0AAE0S2N7"/>
<proteinExistence type="predicted"/>
<dbReference type="GO" id="GO:0016857">
    <property type="term" value="F:racemase and epimerase activity, acting on carbohydrates and derivatives"/>
    <property type="evidence" value="ECO:0007669"/>
    <property type="project" value="InterPro"/>
</dbReference>
<accession>A0AAE0S2N7</accession>
<evidence type="ECO:0000256" key="1">
    <source>
        <dbReference type="ARBA" id="ARBA00022723"/>
    </source>
</evidence>
<dbReference type="InterPro" id="IPR011060">
    <property type="entry name" value="RibuloseP-bd_barrel"/>
</dbReference>
<evidence type="ECO:0000313" key="3">
    <source>
        <dbReference type="EMBL" id="KAK3584171.1"/>
    </source>
</evidence>